<dbReference type="EMBL" id="JASJQH010000553">
    <property type="protein sequence ID" value="KAK9763810.1"/>
    <property type="molecule type" value="Genomic_DNA"/>
</dbReference>
<evidence type="ECO:0000313" key="2">
    <source>
        <dbReference type="Proteomes" id="UP001479436"/>
    </source>
</evidence>
<reference evidence="1 2" key="1">
    <citation type="submission" date="2023-04" db="EMBL/GenBank/DDBJ databases">
        <title>Genome of Basidiobolus ranarum AG-B5.</title>
        <authorList>
            <person name="Stajich J.E."/>
            <person name="Carter-House D."/>
            <person name="Gryganskyi A."/>
        </authorList>
    </citation>
    <scope>NUCLEOTIDE SEQUENCE [LARGE SCALE GENOMIC DNA]</scope>
    <source>
        <strain evidence="1 2">AG-B5</strain>
    </source>
</reference>
<sequence>MLTITNTIIMSNLMLETQTIHKFPHYADAEVEIEQVPTLKSETNVEEADPHQELLQFVSKISLPTKQEFREIVQDRKQSTELYSTLLETCKQLDDLTLQSQDVAPKSVDNLPHHWTVLCSPYHQQARTMALRQFHAPQSSYFLPNDDQMILGMIRSWNVFPESVLSSQHGRERVLAWIKTLYVLERAAIRNKVIGARMSHRHHRKFNGKQLTQTLLPQGYPVTHQMVKRAVLLRDTSKRRGSWANMDKERKFWTHYQESLVELREMSHHEAEAHLTKLVKKDQEVHGKF</sequence>
<evidence type="ECO:0000313" key="1">
    <source>
        <dbReference type="EMBL" id="KAK9763810.1"/>
    </source>
</evidence>
<proteinExistence type="predicted"/>
<name>A0ABR2WQN2_9FUNG</name>
<organism evidence="1 2">
    <name type="scientific">Basidiobolus ranarum</name>
    <dbReference type="NCBI Taxonomy" id="34480"/>
    <lineage>
        <taxon>Eukaryota</taxon>
        <taxon>Fungi</taxon>
        <taxon>Fungi incertae sedis</taxon>
        <taxon>Zoopagomycota</taxon>
        <taxon>Entomophthoromycotina</taxon>
        <taxon>Basidiobolomycetes</taxon>
        <taxon>Basidiobolales</taxon>
        <taxon>Basidiobolaceae</taxon>
        <taxon>Basidiobolus</taxon>
    </lineage>
</organism>
<protein>
    <submittedName>
        <fullName evidence="1">Uncharacterized protein</fullName>
    </submittedName>
</protein>
<gene>
    <name evidence="1" type="ORF">K7432_009201</name>
</gene>
<comment type="caution">
    <text evidence="1">The sequence shown here is derived from an EMBL/GenBank/DDBJ whole genome shotgun (WGS) entry which is preliminary data.</text>
</comment>
<accession>A0ABR2WQN2</accession>
<keyword evidence="2" id="KW-1185">Reference proteome</keyword>
<dbReference type="Proteomes" id="UP001479436">
    <property type="component" value="Unassembled WGS sequence"/>
</dbReference>